<dbReference type="GO" id="GO:0015421">
    <property type="term" value="F:ABC-type oligopeptide transporter activity"/>
    <property type="evidence" value="ECO:0007669"/>
    <property type="project" value="TreeGrafter"/>
</dbReference>
<evidence type="ECO:0000313" key="12">
    <source>
        <dbReference type="Proteomes" id="UP000003174"/>
    </source>
</evidence>
<dbReference type="InterPro" id="IPR017871">
    <property type="entry name" value="ABC_transporter-like_CS"/>
</dbReference>
<dbReference type="InterPro" id="IPR036640">
    <property type="entry name" value="ABC1_TM_sf"/>
</dbReference>
<accession>C0EST3</accession>
<keyword evidence="2" id="KW-0813">Transport</keyword>
<evidence type="ECO:0000256" key="6">
    <source>
        <dbReference type="ARBA" id="ARBA00022989"/>
    </source>
</evidence>
<evidence type="ECO:0000256" key="7">
    <source>
        <dbReference type="ARBA" id="ARBA00023136"/>
    </source>
</evidence>
<dbReference type="GO" id="GO:0016887">
    <property type="term" value="F:ATP hydrolysis activity"/>
    <property type="evidence" value="ECO:0007669"/>
    <property type="project" value="InterPro"/>
</dbReference>
<dbReference type="InterPro" id="IPR011527">
    <property type="entry name" value="ABC1_TM_dom"/>
</dbReference>
<evidence type="ECO:0000259" key="9">
    <source>
        <dbReference type="PROSITE" id="PS50893"/>
    </source>
</evidence>
<evidence type="ECO:0000256" key="4">
    <source>
        <dbReference type="ARBA" id="ARBA00022741"/>
    </source>
</evidence>
<dbReference type="AlphaFoldDB" id="C0EST3"/>
<dbReference type="eggNOG" id="COG1132">
    <property type="taxonomic scope" value="Bacteria"/>
</dbReference>
<keyword evidence="6 8" id="KW-1133">Transmembrane helix</keyword>
<sequence>MKRSVCEMDKKDNPMSRLMELAAPYKGEYVLSVILAILGVAAGLLPFFAVSKIVILLMDGETSVSVYMEWCLIAGIGFLGKVCFANFSTLVSHTATFATLAEIRLKLADKLTRVPMGYMINTPSGELKNVLVDRVEGMETTLAHLVPELTANLCIPICILIYLLFLDWRMALAALITLPIGMLCYKGMANGYEEKFQGLIMRMRKMTSTVVEYIGGIEVIKAFNQSANSYQKYSDAVEDNAAYAVNWMKSVQLYKSMLVTIWPSVLVCVLPIGCVLYRNGSLSVPAFVTCIVLSLGIITPILNAMNFTDSISQMKSVVGELCAVLDEKELDRPETPVSIHSSNIVLENVSFSYESEKPLLKNINLSIPENSITAFVGPSGGGKSTITKLIAGFWDVTNGTVKLDGTDIRKIPLSQLMDNIAYISQDNYLFDETVLENIRMGKPSATDEEVYQAARDCGCYDFILNLENGFHTVVGGAGGHLSGGERQRIAIARAVLKNAPIVILDEATAYIDAGNEALIQEAMAKVIAGKTVLMIAHRLSTITDADKIVVIKDGQIIDEGTHENLLTSCTLYQEMWKAHMDTKDVA</sequence>
<keyword evidence="4" id="KW-0547">Nucleotide-binding</keyword>
<reference evidence="11 12" key="2">
    <citation type="submission" date="2009-02" db="EMBL/GenBank/DDBJ databases">
        <title>Draft genome sequence of Eubacterium hallii (DSM 3353).</title>
        <authorList>
            <person name="Sudarsanam P."/>
            <person name="Ley R."/>
            <person name="Guruge J."/>
            <person name="Turnbaugh P.J."/>
            <person name="Mahowald M."/>
            <person name="Liep D."/>
            <person name="Gordon J."/>
        </authorList>
    </citation>
    <scope>NUCLEOTIDE SEQUENCE [LARGE SCALE GENOMIC DNA]</scope>
    <source>
        <strain evidence="11 12">DSM 3353</strain>
    </source>
</reference>
<keyword evidence="3 8" id="KW-0812">Transmembrane</keyword>
<feature type="transmembrane region" description="Helical" evidence="8">
    <location>
        <begin position="284"/>
        <end position="305"/>
    </location>
</feature>
<dbReference type="SMART" id="SM00382">
    <property type="entry name" value="AAA"/>
    <property type="match status" value="1"/>
</dbReference>
<dbReference type="InterPro" id="IPR039421">
    <property type="entry name" value="Type_1_exporter"/>
</dbReference>
<dbReference type="EMBL" id="ACEP01000029">
    <property type="protein sequence ID" value="EEG37675.1"/>
    <property type="molecule type" value="Genomic_DNA"/>
</dbReference>
<organism evidence="11 12">
    <name type="scientific">Anaerobutyricum hallii DSM 3353</name>
    <dbReference type="NCBI Taxonomy" id="411469"/>
    <lineage>
        <taxon>Bacteria</taxon>
        <taxon>Bacillati</taxon>
        <taxon>Bacillota</taxon>
        <taxon>Clostridia</taxon>
        <taxon>Lachnospirales</taxon>
        <taxon>Lachnospiraceae</taxon>
        <taxon>Anaerobutyricum</taxon>
    </lineage>
</organism>
<dbReference type="PROSITE" id="PS00211">
    <property type="entry name" value="ABC_TRANSPORTER_1"/>
    <property type="match status" value="1"/>
</dbReference>
<feature type="domain" description="ABC transporter" evidence="9">
    <location>
        <begin position="344"/>
        <end position="578"/>
    </location>
</feature>
<protein>
    <submittedName>
        <fullName evidence="11">ABC transporter, ATP-binding protein</fullName>
    </submittedName>
</protein>
<comment type="subcellular location">
    <subcellularLocation>
        <location evidence="1">Cell membrane</location>
        <topology evidence="1">Multi-pass membrane protein</topology>
    </subcellularLocation>
</comment>
<dbReference type="Gene3D" id="1.20.1560.10">
    <property type="entry name" value="ABC transporter type 1, transmembrane domain"/>
    <property type="match status" value="1"/>
</dbReference>
<feature type="transmembrane region" description="Helical" evidence="8">
    <location>
        <begin position="29"/>
        <end position="55"/>
    </location>
</feature>
<gene>
    <name evidence="11" type="ORF">EUBHAL_00456</name>
</gene>
<proteinExistence type="predicted"/>
<keyword evidence="5 11" id="KW-0067">ATP-binding</keyword>
<evidence type="ECO:0000256" key="2">
    <source>
        <dbReference type="ARBA" id="ARBA00022448"/>
    </source>
</evidence>
<keyword evidence="7 8" id="KW-0472">Membrane</keyword>
<dbReference type="PANTHER" id="PTHR43394">
    <property type="entry name" value="ATP-DEPENDENT PERMEASE MDL1, MITOCHONDRIAL"/>
    <property type="match status" value="1"/>
</dbReference>
<comment type="caution">
    <text evidence="11">The sequence shown here is derived from an EMBL/GenBank/DDBJ whole genome shotgun (WGS) entry which is preliminary data.</text>
</comment>
<dbReference type="CDD" id="cd07346">
    <property type="entry name" value="ABC_6TM_exporters"/>
    <property type="match status" value="1"/>
</dbReference>
<evidence type="ECO:0000256" key="8">
    <source>
        <dbReference type="SAM" id="Phobius"/>
    </source>
</evidence>
<dbReference type="PROSITE" id="PS50893">
    <property type="entry name" value="ABC_TRANSPORTER_2"/>
    <property type="match status" value="1"/>
</dbReference>
<feature type="domain" description="ABC transmembrane type-1" evidence="10">
    <location>
        <begin position="30"/>
        <end position="313"/>
    </location>
</feature>
<feature type="transmembrane region" description="Helical" evidence="8">
    <location>
        <begin position="67"/>
        <end position="87"/>
    </location>
</feature>
<dbReference type="SUPFAM" id="SSF52540">
    <property type="entry name" value="P-loop containing nucleoside triphosphate hydrolases"/>
    <property type="match status" value="1"/>
</dbReference>
<dbReference type="GO" id="GO:0005886">
    <property type="term" value="C:plasma membrane"/>
    <property type="evidence" value="ECO:0007669"/>
    <property type="project" value="UniProtKB-SubCell"/>
</dbReference>
<dbReference type="PANTHER" id="PTHR43394:SF1">
    <property type="entry name" value="ATP-BINDING CASSETTE SUB-FAMILY B MEMBER 10, MITOCHONDRIAL"/>
    <property type="match status" value="1"/>
</dbReference>
<evidence type="ECO:0000256" key="5">
    <source>
        <dbReference type="ARBA" id="ARBA00022840"/>
    </source>
</evidence>
<evidence type="ECO:0000256" key="3">
    <source>
        <dbReference type="ARBA" id="ARBA00022692"/>
    </source>
</evidence>
<evidence type="ECO:0000256" key="1">
    <source>
        <dbReference type="ARBA" id="ARBA00004651"/>
    </source>
</evidence>
<dbReference type="Pfam" id="PF00005">
    <property type="entry name" value="ABC_tran"/>
    <property type="match status" value="1"/>
</dbReference>
<dbReference type="SUPFAM" id="SSF90123">
    <property type="entry name" value="ABC transporter transmembrane region"/>
    <property type="match status" value="1"/>
</dbReference>
<evidence type="ECO:0000313" key="11">
    <source>
        <dbReference type="EMBL" id="EEG37675.1"/>
    </source>
</evidence>
<dbReference type="InterPro" id="IPR003593">
    <property type="entry name" value="AAA+_ATPase"/>
</dbReference>
<name>C0EST3_9FIRM</name>
<evidence type="ECO:0000259" key="10">
    <source>
        <dbReference type="PROSITE" id="PS50929"/>
    </source>
</evidence>
<dbReference type="Pfam" id="PF00664">
    <property type="entry name" value="ABC_membrane"/>
    <property type="match status" value="1"/>
</dbReference>
<dbReference type="FunFam" id="3.40.50.300:FF:000287">
    <property type="entry name" value="Multidrug ABC transporter ATP-binding protein"/>
    <property type="match status" value="1"/>
</dbReference>
<feature type="transmembrane region" description="Helical" evidence="8">
    <location>
        <begin position="257"/>
        <end position="278"/>
    </location>
</feature>
<dbReference type="Proteomes" id="UP000003174">
    <property type="component" value="Unassembled WGS sequence"/>
</dbReference>
<dbReference type="InterPro" id="IPR027417">
    <property type="entry name" value="P-loop_NTPase"/>
</dbReference>
<dbReference type="PROSITE" id="PS50929">
    <property type="entry name" value="ABC_TM1F"/>
    <property type="match status" value="1"/>
</dbReference>
<feature type="transmembrane region" description="Helical" evidence="8">
    <location>
        <begin position="171"/>
        <end position="192"/>
    </location>
</feature>
<dbReference type="GO" id="GO:0005524">
    <property type="term" value="F:ATP binding"/>
    <property type="evidence" value="ECO:0007669"/>
    <property type="project" value="UniProtKB-KW"/>
</dbReference>
<reference evidence="11 12" key="1">
    <citation type="submission" date="2009-01" db="EMBL/GenBank/DDBJ databases">
        <authorList>
            <person name="Fulton L."/>
            <person name="Clifton S."/>
            <person name="Fulton B."/>
            <person name="Xu J."/>
            <person name="Minx P."/>
            <person name="Pepin K.H."/>
            <person name="Johnson M."/>
            <person name="Bhonagiri V."/>
            <person name="Nash W.E."/>
            <person name="Mardis E.R."/>
            <person name="Wilson R.K."/>
        </authorList>
    </citation>
    <scope>NUCLEOTIDE SEQUENCE [LARGE SCALE GENOMIC DNA]</scope>
    <source>
        <strain evidence="11 12">DSM 3353</strain>
    </source>
</reference>
<dbReference type="Gene3D" id="3.40.50.300">
    <property type="entry name" value="P-loop containing nucleotide triphosphate hydrolases"/>
    <property type="match status" value="1"/>
</dbReference>
<dbReference type="InterPro" id="IPR003439">
    <property type="entry name" value="ABC_transporter-like_ATP-bd"/>
</dbReference>
<feature type="transmembrane region" description="Helical" evidence="8">
    <location>
        <begin position="145"/>
        <end position="165"/>
    </location>
</feature>